<dbReference type="AlphaFoldDB" id="A0A6A7BBC1"/>
<dbReference type="Proteomes" id="UP000799423">
    <property type="component" value="Unassembled WGS sequence"/>
</dbReference>
<keyword evidence="2" id="KW-1185">Reference proteome</keyword>
<sequence length="234" mass="26263">MRTASILARLEWKEATRESCSSEELEEQDLQDVLADCSAMIAELDATDVIGKLKSTLKHRSELSRKAHTLLEVVSIWKACWSRNASNTHHEEACNPVDSEESPQITSIFRFQTASVARMLMLYNTALLHVLEVLARLEFERTKPSAASTSQTDIQADGSSHDHITAMLLAALDISRCMTDYFDHKQAKLDPQFASPAVRYAMMAAWRTLGGTMSRRKMGYGFTAEDRLPSYGRD</sequence>
<dbReference type="EMBL" id="MU006297">
    <property type="protein sequence ID" value="KAF2852821.1"/>
    <property type="molecule type" value="Genomic_DNA"/>
</dbReference>
<evidence type="ECO:0000313" key="1">
    <source>
        <dbReference type="EMBL" id="KAF2852821.1"/>
    </source>
</evidence>
<gene>
    <name evidence="1" type="ORF">T440DRAFT_516118</name>
</gene>
<name>A0A6A7BBC1_9PLEO</name>
<reference evidence="1" key="1">
    <citation type="submission" date="2020-01" db="EMBL/GenBank/DDBJ databases">
        <authorList>
            <consortium name="DOE Joint Genome Institute"/>
            <person name="Haridas S."/>
            <person name="Albert R."/>
            <person name="Binder M."/>
            <person name="Bloem J."/>
            <person name="Labutti K."/>
            <person name="Salamov A."/>
            <person name="Andreopoulos B."/>
            <person name="Baker S.E."/>
            <person name="Barry K."/>
            <person name="Bills G."/>
            <person name="Bluhm B.H."/>
            <person name="Cannon C."/>
            <person name="Castanera R."/>
            <person name="Culley D.E."/>
            <person name="Daum C."/>
            <person name="Ezra D."/>
            <person name="Gonzalez J.B."/>
            <person name="Henrissat B."/>
            <person name="Kuo A."/>
            <person name="Liang C."/>
            <person name="Lipzen A."/>
            <person name="Lutzoni F."/>
            <person name="Magnuson J."/>
            <person name="Mondo S."/>
            <person name="Nolan M."/>
            <person name="Ohm R."/>
            <person name="Pangilinan J."/>
            <person name="Park H.-J."/>
            <person name="Ramirez L."/>
            <person name="Alfaro M."/>
            <person name="Sun H."/>
            <person name="Tritt A."/>
            <person name="Yoshinaga Y."/>
            <person name="Zwiers L.-H."/>
            <person name="Turgeon B.G."/>
            <person name="Goodwin S.B."/>
            <person name="Spatafora J.W."/>
            <person name="Crous P.W."/>
            <person name="Grigoriev I.V."/>
        </authorList>
    </citation>
    <scope>NUCLEOTIDE SEQUENCE</scope>
    <source>
        <strain evidence="1">IPT5</strain>
    </source>
</reference>
<accession>A0A6A7BBC1</accession>
<proteinExistence type="predicted"/>
<protein>
    <submittedName>
        <fullName evidence="1">Uncharacterized protein</fullName>
    </submittedName>
</protein>
<dbReference type="OrthoDB" id="5126878at2759"/>
<evidence type="ECO:0000313" key="2">
    <source>
        <dbReference type="Proteomes" id="UP000799423"/>
    </source>
</evidence>
<organism evidence="1 2">
    <name type="scientific">Plenodomus tracheiphilus IPT5</name>
    <dbReference type="NCBI Taxonomy" id="1408161"/>
    <lineage>
        <taxon>Eukaryota</taxon>
        <taxon>Fungi</taxon>
        <taxon>Dikarya</taxon>
        <taxon>Ascomycota</taxon>
        <taxon>Pezizomycotina</taxon>
        <taxon>Dothideomycetes</taxon>
        <taxon>Pleosporomycetidae</taxon>
        <taxon>Pleosporales</taxon>
        <taxon>Pleosporineae</taxon>
        <taxon>Leptosphaeriaceae</taxon>
        <taxon>Plenodomus</taxon>
    </lineage>
</organism>